<dbReference type="OrthoDB" id="9805728at2"/>
<reference evidence="2 3" key="1">
    <citation type="submission" date="2019-04" db="EMBL/GenBank/DDBJ databases">
        <title>Pedobacter sp. AR-2-6 sp. nov., isolated from Arctic soil.</title>
        <authorList>
            <person name="Dahal R.H."/>
            <person name="Kim D.-U."/>
        </authorList>
    </citation>
    <scope>NUCLEOTIDE SEQUENCE [LARGE SCALE GENOMIC DNA]</scope>
    <source>
        <strain evidence="2 3">AR-2-6</strain>
    </source>
</reference>
<keyword evidence="2" id="KW-0378">Hydrolase</keyword>
<protein>
    <submittedName>
        <fullName evidence="2">MBL fold metallo-hydrolase</fullName>
    </submittedName>
</protein>
<dbReference type="Pfam" id="PF12706">
    <property type="entry name" value="Lactamase_B_2"/>
    <property type="match status" value="1"/>
</dbReference>
<dbReference type="RefSeq" id="WP_136874779.1">
    <property type="nucleotide sequence ID" value="NZ_SWBO01000002.1"/>
</dbReference>
<keyword evidence="3" id="KW-1185">Reference proteome</keyword>
<name>A0A4U1C9I6_9SPHI</name>
<dbReference type="PANTHER" id="PTHR15032">
    <property type="entry name" value="N-ACYL-PHOSPHATIDYLETHANOLAMINE-HYDROLYZING PHOSPHOLIPASE D"/>
    <property type="match status" value="1"/>
</dbReference>
<dbReference type="GO" id="GO:0070290">
    <property type="term" value="F:N-acylphosphatidylethanolamine-specific phospholipase D activity"/>
    <property type="evidence" value="ECO:0007669"/>
    <property type="project" value="InterPro"/>
</dbReference>
<accession>A0A4U1C9I6</accession>
<dbReference type="GO" id="GO:0005737">
    <property type="term" value="C:cytoplasm"/>
    <property type="evidence" value="ECO:0007669"/>
    <property type="project" value="TreeGrafter"/>
</dbReference>
<dbReference type="SUPFAM" id="SSF56281">
    <property type="entry name" value="Metallo-hydrolase/oxidoreductase"/>
    <property type="match status" value="1"/>
</dbReference>
<dbReference type="InterPro" id="IPR001279">
    <property type="entry name" value="Metallo-B-lactamas"/>
</dbReference>
<feature type="domain" description="Metallo-beta-lactamase" evidence="1">
    <location>
        <begin position="110"/>
        <end position="306"/>
    </location>
</feature>
<dbReference type="InterPro" id="IPR024884">
    <property type="entry name" value="NAPE-PLD"/>
</dbReference>
<evidence type="ECO:0000313" key="2">
    <source>
        <dbReference type="EMBL" id="TKC02478.1"/>
    </source>
</evidence>
<dbReference type="PANTHER" id="PTHR15032:SF4">
    <property type="entry name" value="N-ACYL-PHOSPHATIDYLETHANOLAMINE-HYDROLYZING PHOSPHOLIPASE D"/>
    <property type="match status" value="1"/>
</dbReference>
<dbReference type="GO" id="GO:0008270">
    <property type="term" value="F:zinc ion binding"/>
    <property type="evidence" value="ECO:0007669"/>
    <property type="project" value="InterPro"/>
</dbReference>
<sequence length="358" mass="41198">MIYFFVTLVLTLLIVFNLPVFGKHPSGKTLRNIKLLNNYTNGEFKNQSHTPTKPDDVTYWMMIKTMLKGNKNGSPQHIIPHQKPDLSRSNDFKLTWFGHSSYLIQVDQINILVDPVFNERPSPFQFIGTKQFSGTNFITVNDLPELDIVLISHDHYDHLEYDTILKLKDKTKFFITSVGVGAHLVHWGIDEQKITELNWSEQASPMANIKFTAAPARHFSGRLFKRNQTLWSSFVLQTSKNKIYLGADSGYDTHFKTTGKEHGPFDLAILECGQYNTMWPFIHMLPEQVVQASLDLNAKYLLPVHWGKYKLALHDWDEPIKILVAKAEDLKVDILTPQLGQTFSLSNDLPKTKWWLNL</sequence>
<proteinExistence type="predicted"/>
<evidence type="ECO:0000259" key="1">
    <source>
        <dbReference type="Pfam" id="PF12706"/>
    </source>
</evidence>
<dbReference type="Gene3D" id="3.60.15.10">
    <property type="entry name" value="Ribonuclease Z/Hydroxyacylglutathione hydrolase-like"/>
    <property type="match status" value="1"/>
</dbReference>
<dbReference type="InterPro" id="IPR036866">
    <property type="entry name" value="RibonucZ/Hydroxyglut_hydro"/>
</dbReference>
<comment type="caution">
    <text evidence="2">The sequence shown here is derived from an EMBL/GenBank/DDBJ whole genome shotgun (WGS) entry which is preliminary data.</text>
</comment>
<gene>
    <name evidence="2" type="ORF">FA045_04165</name>
</gene>
<evidence type="ECO:0000313" key="3">
    <source>
        <dbReference type="Proteomes" id="UP000310477"/>
    </source>
</evidence>
<dbReference type="PIRSF" id="PIRSF038896">
    <property type="entry name" value="NAPE-PLD"/>
    <property type="match status" value="1"/>
</dbReference>
<dbReference type="Proteomes" id="UP000310477">
    <property type="component" value="Unassembled WGS sequence"/>
</dbReference>
<organism evidence="2 3">
    <name type="scientific">Pedobacter cryotolerans</name>
    <dbReference type="NCBI Taxonomy" id="2571270"/>
    <lineage>
        <taxon>Bacteria</taxon>
        <taxon>Pseudomonadati</taxon>
        <taxon>Bacteroidota</taxon>
        <taxon>Sphingobacteriia</taxon>
        <taxon>Sphingobacteriales</taxon>
        <taxon>Sphingobacteriaceae</taxon>
        <taxon>Pedobacter</taxon>
    </lineage>
</organism>
<dbReference type="AlphaFoldDB" id="A0A4U1C9I6"/>
<dbReference type="EMBL" id="SWBO01000002">
    <property type="protein sequence ID" value="TKC02478.1"/>
    <property type="molecule type" value="Genomic_DNA"/>
</dbReference>